<evidence type="ECO:0000256" key="6">
    <source>
        <dbReference type="ARBA" id="ARBA00022683"/>
    </source>
</evidence>
<dbReference type="PROSITE" id="PS51098">
    <property type="entry name" value="PTS_EIIB_TYPE_1"/>
    <property type="match status" value="1"/>
</dbReference>
<dbReference type="PANTHER" id="PTHR30009">
    <property type="entry name" value="CYTOCHROME C-TYPE SYNTHESIS PROTEIN AND PTS TRANSMEMBRANE COMPONENT"/>
    <property type="match status" value="1"/>
</dbReference>
<keyword evidence="8" id="KW-0418">Kinase</keyword>
<dbReference type="Gene3D" id="2.70.70.10">
    <property type="entry name" value="Glucose Permease (Domain IIA)"/>
    <property type="match status" value="1"/>
</dbReference>
<feature type="transmembrane region" description="Helical" evidence="12">
    <location>
        <begin position="94"/>
        <end position="114"/>
    </location>
</feature>
<evidence type="ECO:0000313" key="16">
    <source>
        <dbReference type="EMBL" id="OOM59035.1"/>
    </source>
</evidence>
<feature type="transmembrane region" description="Helical" evidence="12">
    <location>
        <begin position="67"/>
        <end position="87"/>
    </location>
</feature>
<evidence type="ECO:0000259" key="13">
    <source>
        <dbReference type="PROSITE" id="PS51093"/>
    </source>
</evidence>
<feature type="active site" description="Phosphocysteine intermediate; for EIIB activity" evidence="11">
    <location>
        <position position="471"/>
    </location>
</feature>
<protein>
    <submittedName>
        <fullName evidence="16">PTS system glucose-specific EIICBA component</fullName>
    </submittedName>
</protein>
<keyword evidence="5" id="KW-0808">Transferase</keyword>
<dbReference type="Proteomes" id="UP000190973">
    <property type="component" value="Unassembled WGS sequence"/>
</dbReference>
<dbReference type="SUPFAM" id="SSF55604">
    <property type="entry name" value="Glucose permease domain IIB"/>
    <property type="match status" value="1"/>
</dbReference>
<dbReference type="SUPFAM" id="SSF51261">
    <property type="entry name" value="Duplicated hybrid motif"/>
    <property type="match status" value="1"/>
</dbReference>
<evidence type="ECO:0000256" key="5">
    <source>
        <dbReference type="ARBA" id="ARBA00022679"/>
    </source>
</evidence>
<dbReference type="PROSITE" id="PS51093">
    <property type="entry name" value="PTS_EIIA_TYPE_1"/>
    <property type="match status" value="1"/>
</dbReference>
<dbReference type="GO" id="GO:0090563">
    <property type="term" value="F:protein-phosphocysteine-sugar phosphotransferase activity"/>
    <property type="evidence" value="ECO:0007669"/>
    <property type="project" value="TreeGrafter"/>
</dbReference>
<dbReference type="GO" id="GO:0005886">
    <property type="term" value="C:plasma membrane"/>
    <property type="evidence" value="ECO:0007669"/>
    <property type="project" value="UniProtKB-SubCell"/>
</dbReference>
<dbReference type="InterPro" id="IPR003352">
    <property type="entry name" value="PTS_EIIC"/>
</dbReference>
<dbReference type="Pfam" id="PF02378">
    <property type="entry name" value="PTS_EIIC"/>
    <property type="match status" value="1"/>
</dbReference>
<evidence type="ECO:0000256" key="12">
    <source>
        <dbReference type="SAM" id="Phobius"/>
    </source>
</evidence>
<comment type="subcellular location">
    <subcellularLocation>
        <location evidence="1">Cell membrane</location>
        <topology evidence="1">Multi-pass membrane protein</topology>
    </subcellularLocation>
</comment>
<keyword evidence="3" id="KW-1003">Cell membrane</keyword>
<accession>A0A1S8S166</accession>
<dbReference type="InterPro" id="IPR018113">
    <property type="entry name" value="PTrfase_EIIB_Cys"/>
</dbReference>
<dbReference type="InterPro" id="IPR011055">
    <property type="entry name" value="Dup_hybrid_motif"/>
</dbReference>
<dbReference type="FunFam" id="2.70.70.10:FF:000001">
    <property type="entry name" value="PTS system glucose-specific IIA component"/>
    <property type="match status" value="1"/>
</dbReference>
<keyword evidence="6" id="KW-0598">Phosphotransferase system</keyword>
<dbReference type="RefSeq" id="WP_077840033.1">
    <property type="nucleotide sequence ID" value="NZ_JABTAE010000001.1"/>
</dbReference>
<dbReference type="CDD" id="cd00212">
    <property type="entry name" value="PTS_IIB_glc"/>
    <property type="match status" value="1"/>
</dbReference>
<feature type="transmembrane region" description="Helical" evidence="12">
    <location>
        <begin position="362"/>
        <end position="383"/>
    </location>
</feature>
<dbReference type="InterPro" id="IPR036878">
    <property type="entry name" value="Glu_permease_IIB"/>
</dbReference>
<feature type="domain" description="PTS EIIB type-1" evidence="14">
    <location>
        <begin position="449"/>
        <end position="530"/>
    </location>
</feature>
<evidence type="ECO:0000259" key="15">
    <source>
        <dbReference type="PROSITE" id="PS51103"/>
    </source>
</evidence>
<feature type="transmembrane region" description="Helical" evidence="12">
    <location>
        <begin position="175"/>
        <end position="195"/>
    </location>
</feature>
<dbReference type="GO" id="GO:0016301">
    <property type="term" value="F:kinase activity"/>
    <property type="evidence" value="ECO:0007669"/>
    <property type="project" value="UniProtKB-KW"/>
</dbReference>
<feature type="domain" description="PTS EIIC type-1" evidence="15">
    <location>
        <begin position="3"/>
        <end position="425"/>
    </location>
</feature>
<evidence type="ECO:0000256" key="3">
    <source>
        <dbReference type="ARBA" id="ARBA00022475"/>
    </source>
</evidence>
<dbReference type="PROSITE" id="PS51103">
    <property type="entry name" value="PTS_EIIC_TYPE_1"/>
    <property type="match status" value="1"/>
</dbReference>
<dbReference type="EMBL" id="LZZI01000083">
    <property type="protein sequence ID" value="OOM59035.1"/>
    <property type="molecule type" value="Genomic_DNA"/>
</dbReference>
<evidence type="ECO:0000256" key="2">
    <source>
        <dbReference type="ARBA" id="ARBA00022448"/>
    </source>
</evidence>
<dbReference type="AlphaFoldDB" id="A0A1S8S166"/>
<dbReference type="InterPro" id="IPR050429">
    <property type="entry name" value="PTS_Glucose_EIICBA"/>
</dbReference>
<evidence type="ECO:0000256" key="4">
    <source>
        <dbReference type="ARBA" id="ARBA00022597"/>
    </source>
</evidence>
<dbReference type="GO" id="GO:0009401">
    <property type="term" value="P:phosphoenolpyruvate-dependent sugar phosphotransferase system"/>
    <property type="evidence" value="ECO:0007669"/>
    <property type="project" value="UniProtKB-KW"/>
</dbReference>
<keyword evidence="7 12" id="KW-0812">Transmembrane</keyword>
<dbReference type="InterPro" id="IPR001127">
    <property type="entry name" value="PTS_EIIA_1_perm"/>
</dbReference>
<evidence type="ECO:0000256" key="1">
    <source>
        <dbReference type="ARBA" id="ARBA00004651"/>
    </source>
</evidence>
<evidence type="ECO:0000313" key="17">
    <source>
        <dbReference type="Proteomes" id="UP000190973"/>
    </source>
</evidence>
<keyword evidence="10 12" id="KW-0472">Membrane</keyword>
<dbReference type="InterPro" id="IPR013013">
    <property type="entry name" value="PTS_EIIC_1"/>
</dbReference>
<feature type="transmembrane region" description="Helical" evidence="12">
    <location>
        <begin position="389"/>
        <end position="413"/>
    </location>
</feature>
<dbReference type="NCBIfam" id="TIGR00826">
    <property type="entry name" value="EIIB_glc"/>
    <property type="match status" value="1"/>
</dbReference>
<evidence type="ECO:0000256" key="7">
    <source>
        <dbReference type="ARBA" id="ARBA00022692"/>
    </source>
</evidence>
<evidence type="ECO:0000256" key="11">
    <source>
        <dbReference type="PROSITE-ProRule" id="PRU00421"/>
    </source>
</evidence>
<name>A0A1S8S166_CLOBE</name>
<keyword evidence="9 12" id="KW-1133">Transmembrane helix</keyword>
<dbReference type="PROSITE" id="PS00371">
    <property type="entry name" value="PTS_EIIA_TYPE_1_HIS"/>
    <property type="match status" value="1"/>
</dbReference>
<dbReference type="Gene3D" id="3.30.1360.60">
    <property type="entry name" value="Glucose permease domain IIB"/>
    <property type="match status" value="1"/>
</dbReference>
<dbReference type="InterPro" id="IPR001996">
    <property type="entry name" value="PTS_IIB_1"/>
</dbReference>
<evidence type="ECO:0000256" key="8">
    <source>
        <dbReference type="ARBA" id="ARBA00022777"/>
    </source>
</evidence>
<dbReference type="Pfam" id="PF00367">
    <property type="entry name" value="PTS_EIIB"/>
    <property type="match status" value="1"/>
</dbReference>
<evidence type="ECO:0000256" key="9">
    <source>
        <dbReference type="ARBA" id="ARBA00022989"/>
    </source>
</evidence>
<organism evidence="16 17">
    <name type="scientific">Clostridium beijerinckii</name>
    <name type="common">Clostridium MP</name>
    <dbReference type="NCBI Taxonomy" id="1520"/>
    <lineage>
        <taxon>Bacteria</taxon>
        <taxon>Bacillati</taxon>
        <taxon>Bacillota</taxon>
        <taxon>Clostridia</taxon>
        <taxon>Eubacteriales</taxon>
        <taxon>Clostridiaceae</taxon>
        <taxon>Clostridium</taxon>
    </lineage>
</organism>
<feature type="transmembrane region" description="Helical" evidence="12">
    <location>
        <begin position="201"/>
        <end position="223"/>
    </location>
</feature>
<feature type="transmembrane region" description="Helical" evidence="12">
    <location>
        <begin position="335"/>
        <end position="355"/>
    </location>
</feature>
<comment type="caution">
    <text evidence="16">The sequence shown here is derived from an EMBL/GenBank/DDBJ whole genome shotgun (WGS) entry which is preliminary data.</text>
</comment>
<keyword evidence="4" id="KW-0762">Sugar transport</keyword>
<sequence length="712" mass="76529">MKDKVFGVLQRVGRSFMLPIAILPVAGLFLGIGDSFTNKTMLDTYGFTGLIGPGTFVNELLSVMNDAGNIVFENLPLIFAIGVAIGMAKKEREVAALAAGIAFLIMHASIGAMIKIHGGTEALLSGASTEVLGIISLQMGVFGGIIVGLGTAALHNRYYKIELPQVLSFFGGTRFVPIISSIVYLAVGILMFYIWPPVQGAIYKVGNIVLASSYAGTWVYGLMERLLIPFGLHHVFYLPFWQTAVGGTAEVGDKVIEGAQNIFFAELGTPGITHFSVSATRFMSGKFPLMIFGLPGAALAMYKCAKPEKRKAVGGLLLSAALTSMLTGITEPIEFTFLFVAPVLYGIHCVLAGLAYMLMHMLGVGVGMTFSGGFIDLFLFGILQGNAKTSWMLIVIVGIVYFVVYYLLFTFLIRKLDLKTPGREDSGEVKLYTRSDLEAKKNDQNENADELSAMICRGLGGKNNISDVDCCVTRLRCTVHNSELVNEGLLKQTGASGIFHKGVGVQIMYGPRVTVIKSNLEDYLITAPDKEDTGYVIIKKESEKDTEKGIEKKVQGKVISTVILNSPLTGEAKDLSEVPDEVFASRIMGDGAVVVPSDGNVIAPADGVISFVFPSKHALGLTTTDGLELLIHIGIDTVKLDKKAFKTYVEEGDKVQAGDKILSFDLEFIKNNAPSIASPCICTALNSNQKVRLLKTGDIKAGEALIAVDAFE</sequence>
<keyword evidence="2" id="KW-0813">Transport</keyword>
<evidence type="ECO:0000256" key="10">
    <source>
        <dbReference type="ARBA" id="ARBA00023136"/>
    </source>
</evidence>
<proteinExistence type="predicted"/>
<dbReference type="PANTHER" id="PTHR30009:SF24">
    <property type="entry name" value="PTS SYSTEM, IIBC COMPONENT"/>
    <property type="match status" value="1"/>
</dbReference>
<feature type="domain" description="PTS EIIA type-1" evidence="13">
    <location>
        <begin position="580"/>
        <end position="684"/>
    </location>
</feature>
<feature type="transmembrane region" description="Helical" evidence="12">
    <location>
        <begin position="12"/>
        <end position="32"/>
    </location>
</feature>
<reference evidence="16 17" key="1">
    <citation type="submission" date="2016-05" db="EMBL/GenBank/DDBJ databases">
        <title>Microbial solvent formation.</title>
        <authorList>
            <person name="Poehlein A."/>
            <person name="Montoya Solano J.D."/>
            <person name="Flitsch S."/>
            <person name="Krabben P."/>
            <person name="Duerre P."/>
            <person name="Daniel R."/>
        </authorList>
    </citation>
    <scope>NUCLEOTIDE SEQUENCE [LARGE SCALE GENOMIC DNA]</scope>
    <source>
        <strain evidence="16 17">DSM 53</strain>
    </source>
</reference>
<feature type="transmembrane region" description="Helical" evidence="12">
    <location>
        <begin position="134"/>
        <end position="154"/>
    </location>
</feature>
<dbReference type="NCBIfam" id="TIGR00830">
    <property type="entry name" value="PTBA"/>
    <property type="match status" value="1"/>
</dbReference>
<gene>
    <name evidence="16" type="primary">ptsG_5</name>
    <name evidence="16" type="ORF">CLBCK_36720</name>
</gene>
<dbReference type="GO" id="GO:0008982">
    <property type="term" value="F:protein-N(PI)-phosphohistidine-sugar phosphotransferase activity"/>
    <property type="evidence" value="ECO:0007669"/>
    <property type="project" value="InterPro"/>
</dbReference>
<dbReference type="Pfam" id="PF00358">
    <property type="entry name" value="PTS_EIIA_1"/>
    <property type="match status" value="1"/>
</dbReference>
<evidence type="ECO:0000259" key="14">
    <source>
        <dbReference type="PROSITE" id="PS51098"/>
    </source>
</evidence>